<organism evidence="2 5">
    <name type="scientific">Histophilus somni</name>
    <name type="common">Haemophilus somnus</name>
    <dbReference type="NCBI Taxonomy" id="731"/>
    <lineage>
        <taxon>Bacteria</taxon>
        <taxon>Pseudomonadati</taxon>
        <taxon>Pseudomonadota</taxon>
        <taxon>Gammaproteobacteria</taxon>
        <taxon>Pasteurellales</taxon>
        <taxon>Pasteurellaceae</taxon>
        <taxon>Histophilus</taxon>
    </lineage>
</organism>
<evidence type="ECO:0000313" key="2">
    <source>
        <dbReference type="EMBL" id="QQF81583.1"/>
    </source>
</evidence>
<gene>
    <name evidence="3" type="ORF">E2R48_02585</name>
    <name evidence="2" type="ORF">JFL49_05670</name>
</gene>
<protein>
    <submittedName>
        <fullName evidence="2">Protein kinase family protein</fullName>
    </submittedName>
</protein>
<evidence type="ECO:0000313" key="5">
    <source>
        <dbReference type="Proteomes" id="UP000595373"/>
    </source>
</evidence>
<dbReference type="InterPro" id="IPR011009">
    <property type="entry name" value="Kinase-like_dom_sf"/>
</dbReference>
<accession>A0A9Q6K8Y8</accession>
<dbReference type="OMA" id="YWLKQPE"/>
<dbReference type="EMBL" id="CP066558">
    <property type="protein sequence ID" value="QQF81583.1"/>
    <property type="molecule type" value="Genomic_DNA"/>
</dbReference>
<dbReference type="EMBL" id="SNRV01000002">
    <property type="protein sequence ID" value="TEW31068.1"/>
    <property type="molecule type" value="Genomic_DNA"/>
</dbReference>
<dbReference type="GeneID" id="31487589"/>
<dbReference type="AlphaFoldDB" id="A0A9Q6K8Y8"/>
<keyword evidence="2" id="KW-0418">Kinase</keyword>
<dbReference type="Gene3D" id="1.10.510.10">
    <property type="entry name" value="Transferase(Phosphotransferase) domain 1"/>
    <property type="match status" value="1"/>
</dbReference>
<evidence type="ECO:0000259" key="1">
    <source>
        <dbReference type="Pfam" id="PF01636"/>
    </source>
</evidence>
<dbReference type="SMR" id="A0A9Q6K8Y8"/>
<dbReference type="OrthoDB" id="5564772at2"/>
<dbReference type="SUPFAM" id="SSF56112">
    <property type="entry name" value="Protein kinase-like (PK-like)"/>
    <property type="match status" value="1"/>
</dbReference>
<dbReference type="Proteomes" id="UP000595373">
    <property type="component" value="Chromosome"/>
</dbReference>
<keyword evidence="2" id="KW-0808">Transferase</keyword>
<name>A0A9Q6K8Y8_HISSO</name>
<dbReference type="Pfam" id="PF01636">
    <property type="entry name" value="APH"/>
    <property type="match status" value="1"/>
</dbReference>
<keyword evidence="5" id="KW-1185">Reference proteome</keyword>
<dbReference type="Proteomes" id="UP000297565">
    <property type="component" value="Unassembled WGS sequence"/>
</dbReference>
<evidence type="ECO:0000313" key="4">
    <source>
        <dbReference type="Proteomes" id="UP000297565"/>
    </source>
</evidence>
<dbReference type="GO" id="GO:0016301">
    <property type="term" value="F:kinase activity"/>
    <property type="evidence" value="ECO:0007669"/>
    <property type="project" value="UniProtKB-KW"/>
</dbReference>
<proteinExistence type="predicted"/>
<evidence type="ECO:0000313" key="3">
    <source>
        <dbReference type="EMBL" id="TEW31068.1"/>
    </source>
</evidence>
<sequence>MSLPKYVEQLLKEKSNVRVFSFKYDGKSYWLKQTEKLSFIWRFLKSNPAEMLKSEIIRLQELNKKSAPVPKLVLFGDNFFVTEDVGSSANTWVENEDLSIELRNKVLFDCAQALASLHKQNITHGRPALRDMIWCEEKVIFVDFECTSSSNNIDWQKIRDGLVFIHSLGRSSTVSDEQIALTVTHYRQYCDADIWQKTADFIYKYRWAYYVLRIFKPVARMDLIAIYRLFEAILKNQETL</sequence>
<dbReference type="InterPro" id="IPR002575">
    <property type="entry name" value="Aminoglycoside_PTrfase"/>
</dbReference>
<dbReference type="RefSeq" id="WP_011608971.1">
    <property type="nucleotide sequence ID" value="NZ_CP018802.1"/>
</dbReference>
<reference evidence="3 4" key="1">
    <citation type="submission" date="2019-03" db="EMBL/GenBank/DDBJ databases">
        <title>Horizontal Gene Transfer Machinery in Histophilus somni.</title>
        <authorList>
            <person name="Mostafa Nazari M."/>
            <person name="Liljebjelke K."/>
        </authorList>
    </citation>
    <scope>NUCLEOTIDE SEQUENCE [LARGE SCALE GENOMIC DNA]</scope>
    <source>
        <strain evidence="3 4">UOC-EPH-KLM-04</strain>
    </source>
</reference>
<feature type="domain" description="Aminoglycoside phosphotransferase" evidence="1">
    <location>
        <begin position="18"/>
        <end position="131"/>
    </location>
</feature>
<reference evidence="2 5" key="2">
    <citation type="submission" date="2020-12" db="EMBL/GenBank/DDBJ databases">
        <title>ASc-MMNZ-VFA-070.</title>
        <authorList>
            <person name="Schryvers A."/>
            <person name="Mostafa Nazari M."/>
            <person name="Farshchi Andisi V."/>
            <person name="Timsit E."/>
            <person name="Walter Morck D."/>
        </authorList>
    </citation>
    <scope>NUCLEOTIDE SEQUENCE [LARGE SCALE GENOMIC DNA]</scope>
    <source>
        <strain evidence="2 5">ASc-MMNZ-VFA-070</strain>
    </source>
</reference>